<evidence type="ECO:0000256" key="2">
    <source>
        <dbReference type="HAMAP-Rule" id="MF_01940"/>
    </source>
</evidence>
<name>A0A1G9LMQ1_9FIRM</name>
<dbReference type="RefSeq" id="WP_159429820.1">
    <property type="nucleotide sequence ID" value="NZ_FNGO01000006.1"/>
</dbReference>
<comment type="function">
    <text evidence="2">Hydrolyzes RNA 2',3'-cyclic phosphodiester to an RNA 2'-phosphomonoester.</text>
</comment>
<feature type="domain" description="Phosphoesterase HXTX" evidence="3">
    <location>
        <begin position="19"/>
        <end position="96"/>
    </location>
</feature>
<protein>
    <recommendedName>
        <fullName evidence="2">RNA 2',3'-cyclic phosphodiesterase</fullName>
        <shortName evidence="2">RNA 2',3'-CPDase</shortName>
        <ecNumber evidence="2">3.1.4.58</ecNumber>
    </recommendedName>
</protein>
<dbReference type="NCBIfam" id="TIGR02258">
    <property type="entry name" value="2_5_ligase"/>
    <property type="match status" value="1"/>
</dbReference>
<dbReference type="Gene3D" id="3.90.1140.10">
    <property type="entry name" value="Cyclic phosphodiesterase"/>
    <property type="match status" value="1"/>
</dbReference>
<dbReference type="OrthoDB" id="9789350at2"/>
<feature type="active site" description="Proton acceptor" evidence="2">
    <location>
        <position position="132"/>
    </location>
</feature>
<evidence type="ECO:0000256" key="1">
    <source>
        <dbReference type="ARBA" id="ARBA00022801"/>
    </source>
</evidence>
<feature type="short sequence motif" description="HXTX 2" evidence="2">
    <location>
        <begin position="132"/>
        <end position="135"/>
    </location>
</feature>
<keyword evidence="5" id="KW-1185">Reference proteome</keyword>
<dbReference type="GO" id="GO:0008664">
    <property type="term" value="F:RNA 2',3'-cyclic 3'-phosphodiesterase activity"/>
    <property type="evidence" value="ECO:0007669"/>
    <property type="project" value="UniProtKB-EC"/>
</dbReference>
<proteinExistence type="inferred from homology"/>
<dbReference type="Pfam" id="PF02834">
    <property type="entry name" value="LigT_PEase"/>
    <property type="match status" value="2"/>
</dbReference>
<dbReference type="EMBL" id="FNGO01000006">
    <property type="protein sequence ID" value="SDL63134.1"/>
    <property type="molecule type" value="Genomic_DNA"/>
</dbReference>
<dbReference type="PANTHER" id="PTHR35561">
    <property type="entry name" value="RNA 2',3'-CYCLIC PHOSPHODIESTERASE"/>
    <property type="match status" value="1"/>
</dbReference>
<gene>
    <name evidence="4" type="ORF">SAMN04488692_106115</name>
</gene>
<evidence type="ECO:0000313" key="5">
    <source>
        <dbReference type="Proteomes" id="UP000199476"/>
    </source>
</evidence>
<dbReference type="EC" id="3.1.4.58" evidence="2"/>
<dbReference type="InterPro" id="IPR009097">
    <property type="entry name" value="Cyclic_Pdiesterase"/>
</dbReference>
<dbReference type="STRING" id="321763.SAMN04488692_106115"/>
<dbReference type="AlphaFoldDB" id="A0A1G9LMQ1"/>
<organism evidence="4 5">
    <name type="scientific">Halarsenatibacter silvermanii</name>
    <dbReference type="NCBI Taxonomy" id="321763"/>
    <lineage>
        <taxon>Bacteria</taxon>
        <taxon>Bacillati</taxon>
        <taxon>Bacillota</taxon>
        <taxon>Clostridia</taxon>
        <taxon>Halanaerobiales</taxon>
        <taxon>Halarsenatibacteraceae</taxon>
        <taxon>Halarsenatibacter</taxon>
    </lineage>
</organism>
<sequence length="192" mass="22334">MSDRPRIFFATFANARARQLLERKSNWLQKQLPRGIKWVKPENYHITFKFLGETDREVVEDIKDGFTDITLDIKEGSYKYQGLEAFPHPENPRVIVTPVELGKKELQKVQEVVEEVTGELGFEPDDRTFKPHLTLGRVKNDGLKDEVAQFFDELEDSYVINVLDHLEKISLIESNLTPEGPQYVEIFSRKIK</sequence>
<dbReference type="InterPro" id="IPR004175">
    <property type="entry name" value="RNA_CPDase"/>
</dbReference>
<feature type="active site" description="Proton donor" evidence="2">
    <location>
        <position position="45"/>
    </location>
</feature>
<dbReference type="Proteomes" id="UP000199476">
    <property type="component" value="Unassembled WGS sequence"/>
</dbReference>
<feature type="short sequence motif" description="HXTX 1" evidence="2">
    <location>
        <begin position="45"/>
        <end position="48"/>
    </location>
</feature>
<keyword evidence="4" id="KW-0436">Ligase</keyword>
<dbReference type="GO" id="GO:0004113">
    <property type="term" value="F:2',3'-cyclic-nucleotide 3'-phosphodiesterase activity"/>
    <property type="evidence" value="ECO:0007669"/>
    <property type="project" value="InterPro"/>
</dbReference>
<dbReference type="HAMAP" id="MF_01940">
    <property type="entry name" value="RNA_CPDase"/>
    <property type="match status" value="1"/>
</dbReference>
<keyword evidence="1 2" id="KW-0378">Hydrolase</keyword>
<comment type="catalytic activity">
    <reaction evidence="2">
        <text>a 3'-end 2',3'-cyclophospho-ribonucleotide-RNA + H2O = a 3'-end 2'-phospho-ribonucleotide-RNA + H(+)</text>
        <dbReference type="Rhea" id="RHEA:11828"/>
        <dbReference type="Rhea" id="RHEA-COMP:10464"/>
        <dbReference type="Rhea" id="RHEA-COMP:17353"/>
        <dbReference type="ChEBI" id="CHEBI:15377"/>
        <dbReference type="ChEBI" id="CHEBI:15378"/>
        <dbReference type="ChEBI" id="CHEBI:83064"/>
        <dbReference type="ChEBI" id="CHEBI:173113"/>
        <dbReference type="EC" id="3.1.4.58"/>
    </reaction>
</comment>
<comment type="similarity">
    <text evidence="2">Belongs to the 2H phosphoesterase superfamily. ThpR family.</text>
</comment>
<evidence type="ECO:0000259" key="3">
    <source>
        <dbReference type="Pfam" id="PF02834"/>
    </source>
</evidence>
<dbReference type="SUPFAM" id="SSF55144">
    <property type="entry name" value="LigT-like"/>
    <property type="match status" value="1"/>
</dbReference>
<dbReference type="GO" id="GO:0016874">
    <property type="term" value="F:ligase activity"/>
    <property type="evidence" value="ECO:0007669"/>
    <property type="project" value="UniProtKB-KW"/>
</dbReference>
<feature type="domain" description="Phosphoesterase HXTX" evidence="3">
    <location>
        <begin position="101"/>
        <end position="181"/>
    </location>
</feature>
<evidence type="ECO:0000313" key="4">
    <source>
        <dbReference type="EMBL" id="SDL63134.1"/>
    </source>
</evidence>
<accession>A0A1G9LMQ1</accession>
<reference evidence="4 5" key="1">
    <citation type="submission" date="2016-10" db="EMBL/GenBank/DDBJ databases">
        <authorList>
            <person name="de Groot N.N."/>
        </authorList>
    </citation>
    <scope>NUCLEOTIDE SEQUENCE [LARGE SCALE GENOMIC DNA]</scope>
    <source>
        <strain evidence="4 5">SLAS-1</strain>
    </source>
</reference>
<dbReference type="InterPro" id="IPR014051">
    <property type="entry name" value="Phosphoesterase_HXTX"/>
</dbReference>
<dbReference type="PANTHER" id="PTHR35561:SF1">
    <property type="entry name" value="RNA 2',3'-CYCLIC PHOSPHODIESTERASE"/>
    <property type="match status" value="1"/>
</dbReference>